<keyword evidence="1" id="KW-0732">Signal</keyword>
<organism evidence="2 3">
    <name type="scientific">Aureimonas populi</name>
    <dbReference type="NCBI Taxonomy" id="1701758"/>
    <lineage>
        <taxon>Bacteria</taxon>
        <taxon>Pseudomonadati</taxon>
        <taxon>Pseudomonadota</taxon>
        <taxon>Alphaproteobacteria</taxon>
        <taxon>Hyphomicrobiales</taxon>
        <taxon>Aurantimonadaceae</taxon>
        <taxon>Aureimonas</taxon>
    </lineage>
</organism>
<dbReference type="PANTHER" id="PTHR40590:SF1">
    <property type="entry name" value="CYTOPLASMIC PROTEIN"/>
    <property type="match status" value="1"/>
</dbReference>
<sequence>MPSLRTGRLAAAIRSAVLPGLLVCLSFTGAARAQEACQAGASLMADAEPALIERIEGEAAGVPNGEGRLFRIERDERPASFLFGTMHLSDPRVVALTAEAESAFAGARTLVIETTDLTDESRLAGLLLSRPDLTLLPPGTALEDLLPAERRAGLAAALEAQGVPAHSVTTLQPWFVTLALVAPPCEAQRSAAGETILDLRLAERASEDGKALVGLESAEEQMQALAALPQDLQALNLLATLDMIDRLPDLFETMIDLYLQGRIGAIRPALEGLAETRSDERTAAAYAAFEDRVILSRNRTMAERLAPTIEAGGVFVAVGALHLPGEEGLVELLRAQGWRVSRAD</sequence>
<dbReference type="Proteomes" id="UP001597371">
    <property type="component" value="Unassembled WGS sequence"/>
</dbReference>
<feature type="chain" id="PRO_5045458502" evidence="1">
    <location>
        <begin position="34"/>
        <end position="344"/>
    </location>
</feature>
<evidence type="ECO:0000313" key="3">
    <source>
        <dbReference type="Proteomes" id="UP001597371"/>
    </source>
</evidence>
<name>A0ABW5CRN1_9HYPH</name>
<reference evidence="3" key="1">
    <citation type="journal article" date="2019" name="Int. J. Syst. Evol. Microbiol.">
        <title>The Global Catalogue of Microorganisms (GCM) 10K type strain sequencing project: providing services to taxonomists for standard genome sequencing and annotation.</title>
        <authorList>
            <consortium name="The Broad Institute Genomics Platform"/>
            <consortium name="The Broad Institute Genome Sequencing Center for Infectious Disease"/>
            <person name="Wu L."/>
            <person name="Ma J."/>
        </authorList>
    </citation>
    <scope>NUCLEOTIDE SEQUENCE [LARGE SCALE GENOMIC DNA]</scope>
    <source>
        <strain evidence="3">ZS-35-S2</strain>
    </source>
</reference>
<dbReference type="InterPro" id="IPR002816">
    <property type="entry name" value="TraB/PrgY/GumN_fam"/>
</dbReference>
<dbReference type="InterPro" id="IPR047111">
    <property type="entry name" value="YbaP-like"/>
</dbReference>
<feature type="signal peptide" evidence="1">
    <location>
        <begin position="1"/>
        <end position="33"/>
    </location>
</feature>
<gene>
    <name evidence="2" type="ORF">ACFSKQ_17365</name>
</gene>
<dbReference type="RefSeq" id="WP_209738612.1">
    <property type="nucleotide sequence ID" value="NZ_CP072611.1"/>
</dbReference>
<proteinExistence type="predicted"/>
<accession>A0ABW5CRN1</accession>
<dbReference type="EMBL" id="JBHUIJ010000027">
    <property type="protein sequence ID" value="MFD2239221.1"/>
    <property type="molecule type" value="Genomic_DNA"/>
</dbReference>
<keyword evidence="3" id="KW-1185">Reference proteome</keyword>
<dbReference type="CDD" id="cd14789">
    <property type="entry name" value="Tiki"/>
    <property type="match status" value="1"/>
</dbReference>
<evidence type="ECO:0000256" key="1">
    <source>
        <dbReference type="SAM" id="SignalP"/>
    </source>
</evidence>
<evidence type="ECO:0000313" key="2">
    <source>
        <dbReference type="EMBL" id="MFD2239221.1"/>
    </source>
</evidence>
<dbReference type="Pfam" id="PF01963">
    <property type="entry name" value="TraB_PrgY_gumN"/>
    <property type="match status" value="1"/>
</dbReference>
<dbReference type="PANTHER" id="PTHR40590">
    <property type="entry name" value="CYTOPLASMIC PROTEIN-RELATED"/>
    <property type="match status" value="1"/>
</dbReference>
<protein>
    <submittedName>
        <fullName evidence="2">TraB/GumN family protein</fullName>
    </submittedName>
</protein>
<comment type="caution">
    <text evidence="2">The sequence shown here is derived from an EMBL/GenBank/DDBJ whole genome shotgun (WGS) entry which is preliminary data.</text>
</comment>